<reference evidence="2" key="1">
    <citation type="submission" date="2019-10" db="EMBL/GenBank/DDBJ databases">
        <authorList>
            <person name="Soares A.E.R."/>
            <person name="Aleixo A."/>
            <person name="Schneider P."/>
            <person name="Miyaki C.Y."/>
            <person name="Schneider M.P."/>
            <person name="Mello C."/>
            <person name="Vasconcelos A.T.R."/>
        </authorList>
    </citation>
    <scope>NUCLEOTIDE SEQUENCE</scope>
    <source>
        <tissue evidence="2">Muscle</tissue>
    </source>
</reference>
<feature type="region of interest" description="Disordered" evidence="1">
    <location>
        <begin position="44"/>
        <end position="134"/>
    </location>
</feature>
<keyword evidence="3" id="KW-1185">Reference proteome</keyword>
<accession>A0ABQ9DVI2</accession>
<evidence type="ECO:0000256" key="1">
    <source>
        <dbReference type="SAM" id="MobiDB-lite"/>
    </source>
</evidence>
<evidence type="ECO:0000313" key="3">
    <source>
        <dbReference type="Proteomes" id="UP001145742"/>
    </source>
</evidence>
<dbReference type="EMBL" id="WHWB01004812">
    <property type="protein sequence ID" value="KAJ7428924.1"/>
    <property type="molecule type" value="Genomic_DNA"/>
</dbReference>
<protein>
    <submittedName>
        <fullName evidence="2">Uncharacterized protein</fullName>
    </submittedName>
</protein>
<name>A0ABQ9DVI2_9PASS</name>
<organism evidence="2 3">
    <name type="scientific">Willisornis vidua</name>
    <name type="common">Xingu scale-backed antbird</name>
    <dbReference type="NCBI Taxonomy" id="1566151"/>
    <lineage>
        <taxon>Eukaryota</taxon>
        <taxon>Metazoa</taxon>
        <taxon>Chordata</taxon>
        <taxon>Craniata</taxon>
        <taxon>Vertebrata</taxon>
        <taxon>Euteleostomi</taxon>
        <taxon>Archelosauria</taxon>
        <taxon>Archosauria</taxon>
        <taxon>Dinosauria</taxon>
        <taxon>Saurischia</taxon>
        <taxon>Theropoda</taxon>
        <taxon>Coelurosauria</taxon>
        <taxon>Aves</taxon>
        <taxon>Neognathae</taxon>
        <taxon>Neoaves</taxon>
        <taxon>Telluraves</taxon>
        <taxon>Australaves</taxon>
        <taxon>Passeriformes</taxon>
        <taxon>Thamnophilidae</taxon>
        <taxon>Willisornis</taxon>
    </lineage>
</organism>
<comment type="caution">
    <text evidence="2">The sequence shown here is derived from an EMBL/GenBank/DDBJ whole genome shotgun (WGS) entry which is preliminary data.</text>
</comment>
<gene>
    <name evidence="2" type="ORF">WISP_00443</name>
</gene>
<evidence type="ECO:0000313" key="2">
    <source>
        <dbReference type="EMBL" id="KAJ7428924.1"/>
    </source>
</evidence>
<dbReference type="Proteomes" id="UP001145742">
    <property type="component" value="Unassembled WGS sequence"/>
</dbReference>
<proteinExistence type="predicted"/>
<sequence>MLLRMSQILPGMSQILPGMSRILPGMSQILPGMSQIRPWHCPIAASQGYKGPQTPVPAKAPHPQGWSSMSSPVQLGDPKGRVQDPTDGIAHPSPSQTGMKEHKALGTGSLHAPTHREMEEKRRRTNGNGRERWM</sequence>